<dbReference type="PANTHER" id="PTHR31836:SF27">
    <property type="entry name" value="RLPA-LIKE PROTEIN DOUBLE-PSI BETA-BARREL DOMAIN-CONTAINING PROTEIN"/>
    <property type="match status" value="1"/>
</dbReference>
<dbReference type="RefSeq" id="XP_043039658.1">
    <property type="nucleotide sequence ID" value="XM_043177244.1"/>
</dbReference>
<evidence type="ECO:0008006" key="5">
    <source>
        <dbReference type="Google" id="ProtNLM"/>
    </source>
</evidence>
<dbReference type="EMBL" id="MU250535">
    <property type="protein sequence ID" value="KAG7446158.1"/>
    <property type="molecule type" value="Genomic_DNA"/>
</dbReference>
<name>A0A9P7VRM3_9AGAR</name>
<organism evidence="3 4">
    <name type="scientific">Guyanagaster necrorhizus</name>
    <dbReference type="NCBI Taxonomy" id="856835"/>
    <lineage>
        <taxon>Eukaryota</taxon>
        <taxon>Fungi</taxon>
        <taxon>Dikarya</taxon>
        <taxon>Basidiomycota</taxon>
        <taxon>Agaricomycotina</taxon>
        <taxon>Agaricomycetes</taxon>
        <taxon>Agaricomycetidae</taxon>
        <taxon>Agaricales</taxon>
        <taxon>Marasmiineae</taxon>
        <taxon>Physalacriaceae</taxon>
        <taxon>Guyanagaster</taxon>
    </lineage>
</organism>
<dbReference type="AlphaFoldDB" id="A0A9P7VRM3"/>
<sequence length="131" mass="13888">MFFARILTFFSVTALLSAALPLVPRANVGEGTWYEPGLGSCGITNVATDMIVAVSYLLYDSYPGATANPNLNPICGKELVATYGGKSVTVTVTDKCMGCAGKYDLDFTPTAFSKLASTDVGRLTGVDWQWA</sequence>
<evidence type="ECO:0000313" key="3">
    <source>
        <dbReference type="EMBL" id="KAG7446158.1"/>
    </source>
</evidence>
<evidence type="ECO:0000313" key="4">
    <source>
        <dbReference type="Proteomes" id="UP000812287"/>
    </source>
</evidence>
<dbReference type="OrthoDB" id="623670at2759"/>
<accession>A0A9P7VRM3</accession>
<proteinExistence type="predicted"/>
<protein>
    <recommendedName>
        <fullName evidence="5">RlpA-like protein double-psi beta-barrel domain-containing protein</fullName>
    </recommendedName>
</protein>
<feature type="chain" id="PRO_5040203080" description="RlpA-like protein double-psi beta-barrel domain-containing protein" evidence="2">
    <location>
        <begin position="19"/>
        <end position="131"/>
    </location>
</feature>
<dbReference type="Proteomes" id="UP000812287">
    <property type="component" value="Unassembled WGS sequence"/>
</dbReference>
<evidence type="ECO:0000256" key="1">
    <source>
        <dbReference type="ARBA" id="ARBA00022729"/>
    </source>
</evidence>
<evidence type="ECO:0000256" key="2">
    <source>
        <dbReference type="SAM" id="SignalP"/>
    </source>
</evidence>
<dbReference type="PANTHER" id="PTHR31836">
    <property type="match status" value="1"/>
</dbReference>
<reference evidence="3" key="1">
    <citation type="submission" date="2020-11" db="EMBL/GenBank/DDBJ databases">
        <title>Adaptations for nitrogen fixation in a non-lichenized fungal sporocarp promotes dispersal by wood-feeding termites.</title>
        <authorList>
            <consortium name="DOE Joint Genome Institute"/>
            <person name="Koch R.A."/>
            <person name="Yoon G."/>
            <person name="Arayal U."/>
            <person name="Lail K."/>
            <person name="Amirebrahimi M."/>
            <person name="Labutti K."/>
            <person name="Lipzen A."/>
            <person name="Riley R."/>
            <person name="Barry K."/>
            <person name="Henrissat B."/>
            <person name="Grigoriev I.V."/>
            <person name="Herr J.R."/>
            <person name="Aime M.C."/>
        </authorList>
    </citation>
    <scope>NUCLEOTIDE SEQUENCE</scope>
    <source>
        <strain evidence="3">MCA 3950</strain>
    </source>
</reference>
<keyword evidence="4" id="KW-1185">Reference proteome</keyword>
<dbReference type="SUPFAM" id="SSF50685">
    <property type="entry name" value="Barwin-like endoglucanases"/>
    <property type="match status" value="1"/>
</dbReference>
<dbReference type="Gene3D" id="2.40.40.10">
    <property type="entry name" value="RlpA-like domain"/>
    <property type="match status" value="1"/>
</dbReference>
<feature type="signal peptide" evidence="2">
    <location>
        <begin position="1"/>
        <end position="18"/>
    </location>
</feature>
<gene>
    <name evidence="3" type="ORF">BT62DRAFT_1006376</name>
</gene>
<comment type="caution">
    <text evidence="3">The sequence shown here is derived from an EMBL/GenBank/DDBJ whole genome shotgun (WGS) entry which is preliminary data.</text>
</comment>
<dbReference type="InterPro" id="IPR036908">
    <property type="entry name" value="RlpA-like_sf"/>
</dbReference>
<dbReference type="InterPro" id="IPR051477">
    <property type="entry name" value="Expansin_CellWall"/>
</dbReference>
<dbReference type="CDD" id="cd22191">
    <property type="entry name" value="DPBB_RlpA_EXP_N-like"/>
    <property type="match status" value="1"/>
</dbReference>
<keyword evidence="1 2" id="KW-0732">Signal</keyword>
<dbReference type="GeneID" id="66099531"/>